<evidence type="ECO:0000313" key="2">
    <source>
        <dbReference type="Proteomes" id="UP000250275"/>
    </source>
</evidence>
<dbReference type="AlphaFoldDB" id="A0A310SVE0"/>
<gene>
    <name evidence="1" type="ORF">WN48_05553</name>
</gene>
<proteinExistence type="predicted"/>
<evidence type="ECO:0000313" key="1">
    <source>
        <dbReference type="EMBL" id="OAD61846.1"/>
    </source>
</evidence>
<dbReference type="Proteomes" id="UP000250275">
    <property type="component" value="Unassembled WGS sequence"/>
</dbReference>
<keyword evidence="2" id="KW-1185">Reference proteome</keyword>
<dbReference type="EMBL" id="KQ760127">
    <property type="protein sequence ID" value="OAD61846.1"/>
    <property type="molecule type" value="Genomic_DNA"/>
</dbReference>
<sequence length="159" mass="17930">METSFQQFLGIGARIPSLEEIPPLFSCIGKVDVRSSRDSVLESQGFFKTSLDDAGCVRLDLSSYKQIRQIPRLSFIRAIDQSRHVNQLDCTTKDTCRCTLAAEHRETFREACMAKRCQVRHNDRPKDTSGLYEPQIESTSLKSTVLQDNLQELTSGATI</sequence>
<reference evidence="1 2" key="1">
    <citation type="submission" date="2015-07" db="EMBL/GenBank/DDBJ databases">
        <title>The genome of Eufriesea mexicana.</title>
        <authorList>
            <person name="Pan H."/>
            <person name="Kapheim K."/>
        </authorList>
    </citation>
    <scope>NUCLEOTIDE SEQUENCE [LARGE SCALE GENOMIC DNA]</scope>
    <source>
        <strain evidence="1">0111107269</strain>
        <tissue evidence="1">Whole body</tissue>
    </source>
</reference>
<name>A0A310SVE0_9HYME</name>
<accession>A0A310SVE0</accession>
<protein>
    <submittedName>
        <fullName evidence="1">Uncharacterized protein</fullName>
    </submittedName>
</protein>
<organism evidence="1 2">
    <name type="scientific">Eufriesea mexicana</name>
    <dbReference type="NCBI Taxonomy" id="516756"/>
    <lineage>
        <taxon>Eukaryota</taxon>
        <taxon>Metazoa</taxon>
        <taxon>Ecdysozoa</taxon>
        <taxon>Arthropoda</taxon>
        <taxon>Hexapoda</taxon>
        <taxon>Insecta</taxon>
        <taxon>Pterygota</taxon>
        <taxon>Neoptera</taxon>
        <taxon>Endopterygota</taxon>
        <taxon>Hymenoptera</taxon>
        <taxon>Apocrita</taxon>
        <taxon>Aculeata</taxon>
        <taxon>Apoidea</taxon>
        <taxon>Anthophila</taxon>
        <taxon>Apidae</taxon>
        <taxon>Eufriesea</taxon>
    </lineage>
</organism>